<dbReference type="PANTHER" id="PTHR38445:SF9">
    <property type="entry name" value="HTH-TYPE TRANSCRIPTIONAL REPRESSOR YTRA"/>
    <property type="match status" value="1"/>
</dbReference>
<dbReference type="SUPFAM" id="SSF46785">
    <property type="entry name" value="Winged helix' DNA-binding domain"/>
    <property type="match status" value="1"/>
</dbReference>
<evidence type="ECO:0000256" key="2">
    <source>
        <dbReference type="ARBA" id="ARBA00023125"/>
    </source>
</evidence>
<dbReference type="PROSITE" id="PS50949">
    <property type="entry name" value="HTH_GNTR"/>
    <property type="match status" value="1"/>
</dbReference>
<evidence type="ECO:0000313" key="6">
    <source>
        <dbReference type="Proteomes" id="UP000671914"/>
    </source>
</evidence>
<protein>
    <submittedName>
        <fullName evidence="5">GntR family transcriptional regulator</fullName>
    </submittedName>
</protein>
<evidence type="ECO:0000256" key="1">
    <source>
        <dbReference type="ARBA" id="ARBA00023015"/>
    </source>
</evidence>
<gene>
    <name evidence="5" type="ORF">G127AT_08855</name>
</gene>
<sequence>MLVIDPQSATPPYEQIRTQVLAEVRSGELAAGSRMPTVRKLAEDLGLAVNTVAKAYRELERDGVIETRGRNGTFVSASGDPTEQQAQLAASAYAERIAQLGVDAGEALSLVRRALGIHR</sequence>
<dbReference type="InterPro" id="IPR036390">
    <property type="entry name" value="WH_DNA-bd_sf"/>
</dbReference>
<evidence type="ECO:0000313" key="5">
    <source>
        <dbReference type="EMBL" id="QTX03469.1"/>
    </source>
</evidence>
<dbReference type="Pfam" id="PF00392">
    <property type="entry name" value="GntR"/>
    <property type="match status" value="1"/>
</dbReference>
<dbReference type="AlphaFoldDB" id="A0A975IMS4"/>
<dbReference type="GO" id="GO:0003677">
    <property type="term" value="F:DNA binding"/>
    <property type="evidence" value="ECO:0007669"/>
    <property type="project" value="UniProtKB-KW"/>
</dbReference>
<name>A0A975IMS4_9MICO</name>
<evidence type="ECO:0000256" key="3">
    <source>
        <dbReference type="ARBA" id="ARBA00023163"/>
    </source>
</evidence>
<reference evidence="5" key="1">
    <citation type="submission" date="2021-03" db="EMBL/GenBank/DDBJ databases">
        <title>Agromyces archimandritus sp. nov., isolated from the cockroach Archimandrita tessellata.</title>
        <authorList>
            <person name="Guzman J."/>
            <person name="Ortuzar M."/>
            <person name="Poehlein A."/>
            <person name="Daniel R."/>
            <person name="Trujillo M."/>
            <person name="Vilcinskas A."/>
        </authorList>
    </citation>
    <scope>NUCLEOTIDE SEQUENCE</scope>
    <source>
        <strain evidence="5">G127AT</strain>
    </source>
</reference>
<keyword evidence="3" id="KW-0804">Transcription</keyword>
<feature type="domain" description="HTH gntR-type" evidence="4">
    <location>
        <begin position="10"/>
        <end position="78"/>
    </location>
</feature>
<organism evidence="5 6">
    <name type="scientific">Agromyces archimandritae</name>
    <dbReference type="NCBI Taxonomy" id="2781962"/>
    <lineage>
        <taxon>Bacteria</taxon>
        <taxon>Bacillati</taxon>
        <taxon>Actinomycetota</taxon>
        <taxon>Actinomycetes</taxon>
        <taxon>Micrococcales</taxon>
        <taxon>Microbacteriaceae</taxon>
        <taxon>Agromyces</taxon>
    </lineage>
</organism>
<proteinExistence type="predicted"/>
<dbReference type="GO" id="GO:0003700">
    <property type="term" value="F:DNA-binding transcription factor activity"/>
    <property type="evidence" value="ECO:0007669"/>
    <property type="project" value="InterPro"/>
</dbReference>
<dbReference type="RefSeq" id="WP_210896084.1">
    <property type="nucleotide sequence ID" value="NZ_CP071696.1"/>
</dbReference>
<dbReference type="Proteomes" id="UP000671914">
    <property type="component" value="Chromosome"/>
</dbReference>
<dbReference type="SMART" id="SM00345">
    <property type="entry name" value="HTH_GNTR"/>
    <property type="match status" value="1"/>
</dbReference>
<dbReference type="CDD" id="cd07377">
    <property type="entry name" value="WHTH_GntR"/>
    <property type="match status" value="1"/>
</dbReference>
<keyword evidence="2" id="KW-0238">DNA-binding</keyword>
<keyword evidence="1" id="KW-0805">Transcription regulation</keyword>
<dbReference type="KEGG" id="aarc:G127AT_08855"/>
<dbReference type="InterPro" id="IPR000524">
    <property type="entry name" value="Tscrpt_reg_HTH_GntR"/>
</dbReference>
<evidence type="ECO:0000259" key="4">
    <source>
        <dbReference type="PROSITE" id="PS50949"/>
    </source>
</evidence>
<dbReference type="PANTHER" id="PTHR38445">
    <property type="entry name" value="HTH-TYPE TRANSCRIPTIONAL REPRESSOR YTRA"/>
    <property type="match status" value="1"/>
</dbReference>
<dbReference type="Gene3D" id="1.10.10.10">
    <property type="entry name" value="Winged helix-like DNA-binding domain superfamily/Winged helix DNA-binding domain"/>
    <property type="match status" value="1"/>
</dbReference>
<accession>A0A975IMS4</accession>
<dbReference type="InterPro" id="IPR036388">
    <property type="entry name" value="WH-like_DNA-bd_sf"/>
</dbReference>
<keyword evidence="6" id="KW-1185">Reference proteome</keyword>
<dbReference type="EMBL" id="CP071696">
    <property type="protein sequence ID" value="QTX03469.1"/>
    <property type="molecule type" value="Genomic_DNA"/>
</dbReference>